<evidence type="ECO:0000256" key="2">
    <source>
        <dbReference type="ARBA" id="ARBA00022605"/>
    </source>
</evidence>
<feature type="modified residue" description="N6-(pyridoxal phosphate)lysine" evidence="12 13">
    <location>
        <position position="66"/>
    </location>
</feature>
<comment type="caution">
    <text evidence="16">The sequence shown here is derived from an EMBL/GenBank/DDBJ whole genome shotgun (WGS) entry which is preliminary data.</text>
</comment>
<keyword evidence="4 12" id="KW-0663">Pyridoxal phosphate</keyword>
<dbReference type="Proteomes" id="UP000094296">
    <property type="component" value="Unassembled WGS sequence"/>
</dbReference>
<dbReference type="SUPFAM" id="SSF51419">
    <property type="entry name" value="PLP-binding barrel"/>
    <property type="match status" value="1"/>
</dbReference>
<keyword evidence="17" id="KW-1185">Reference proteome</keyword>
<evidence type="ECO:0000256" key="13">
    <source>
        <dbReference type="PIRSR" id="PIRSR600183-50"/>
    </source>
</evidence>
<feature type="binding site" evidence="12">
    <location>
        <position position="248"/>
    </location>
    <ligand>
        <name>pyridoxal 5'-phosphate</name>
        <dbReference type="ChEBI" id="CHEBI:597326"/>
    </ligand>
</feature>
<dbReference type="GO" id="GO:0008836">
    <property type="term" value="F:diaminopimelate decarboxylase activity"/>
    <property type="evidence" value="ECO:0007669"/>
    <property type="project" value="UniProtKB-UniRule"/>
</dbReference>
<keyword evidence="5 12" id="KW-0457">Lysine biosynthesis</keyword>
<dbReference type="FunFam" id="3.20.20.10:FF:000003">
    <property type="entry name" value="Diaminopimelate decarboxylase"/>
    <property type="match status" value="1"/>
</dbReference>
<evidence type="ECO:0000256" key="7">
    <source>
        <dbReference type="ARBA" id="ARBA00050464"/>
    </source>
</evidence>
<evidence type="ECO:0000259" key="15">
    <source>
        <dbReference type="Pfam" id="PF02784"/>
    </source>
</evidence>
<feature type="binding site" evidence="12">
    <location>
        <position position="390"/>
    </location>
    <ligand>
        <name>substrate</name>
    </ligand>
</feature>
<evidence type="ECO:0000256" key="10">
    <source>
        <dbReference type="ARBA" id="ARBA00066427"/>
    </source>
</evidence>
<keyword evidence="3 12" id="KW-0210">Decarboxylase</keyword>
<dbReference type="SUPFAM" id="SSF50621">
    <property type="entry name" value="Alanine racemase C-terminal domain-like"/>
    <property type="match status" value="1"/>
</dbReference>
<dbReference type="STRING" id="766136.BHF68_02105"/>
<evidence type="ECO:0000256" key="12">
    <source>
        <dbReference type="HAMAP-Rule" id="MF_02120"/>
    </source>
</evidence>
<evidence type="ECO:0000256" key="3">
    <source>
        <dbReference type="ARBA" id="ARBA00022793"/>
    </source>
</evidence>
<dbReference type="Pfam" id="PF02784">
    <property type="entry name" value="Orn_Arg_deC_N"/>
    <property type="match status" value="1"/>
</dbReference>
<feature type="active site" description="Proton donor" evidence="13">
    <location>
        <position position="361"/>
    </location>
</feature>
<dbReference type="AlphaFoldDB" id="A0A1E5G5V3"/>
<keyword evidence="2 12" id="KW-0028">Amino-acid biosynthesis</keyword>
<dbReference type="PANTHER" id="PTHR43727">
    <property type="entry name" value="DIAMINOPIMELATE DECARBOXYLASE"/>
    <property type="match status" value="1"/>
</dbReference>
<dbReference type="InterPro" id="IPR000183">
    <property type="entry name" value="Orn/DAP/Arg_de-COase"/>
</dbReference>
<dbReference type="CDD" id="cd06828">
    <property type="entry name" value="PLPDE_III_DapDC"/>
    <property type="match status" value="1"/>
</dbReference>
<dbReference type="InterPro" id="IPR022657">
    <property type="entry name" value="De-COase2_CS"/>
</dbReference>
<feature type="binding site" evidence="12">
    <location>
        <position position="293"/>
    </location>
    <ligand>
        <name>substrate</name>
    </ligand>
</feature>
<dbReference type="PRINTS" id="PR01179">
    <property type="entry name" value="ODADCRBXLASE"/>
</dbReference>
<reference evidence="16 17" key="1">
    <citation type="submission" date="2016-09" db="EMBL/GenBank/DDBJ databases">
        <title>Draft genome sequence for the type strain of Desulfuribacillus alkaliarsenatis AHT28, an obligately anaerobic, sulfidogenic bacterium isolated from Russian soda lake sediments.</title>
        <authorList>
            <person name="Abin C.A."/>
            <person name="Hollibaugh J.T."/>
        </authorList>
    </citation>
    <scope>NUCLEOTIDE SEQUENCE [LARGE SCALE GENOMIC DNA]</scope>
    <source>
        <strain evidence="16 17">AHT28</strain>
    </source>
</reference>
<dbReference type="EMBL" id="MIJE01000001">
    <property type="protein sequence ID" value="OEF98489.1"/>
    <property type="molecule type" value="Genomic_DNA"/>
</dbReference>
<dbReference type="EC" id="4.1.1.20" evidence="10 12"/>
<evidence type="ECO:0000256" key="9">
    <source>
        <dbReference type="ARBA" id="ARBA00060983"/>
    </source>
</evidence>
<dbReference type="UniPathway" id="UPA00034">
    <property type="reaction ID" value="UER00027"/>
</dbReference>
<dbReference type="RefSeq" id="WP_069641981.1">
    <property type="nucleotide sequence ID" value="NZ_MIJE01000001.1"/>
</dbReference>
<dbReference type="Gene3D" id="2.40.37.10">
    <property type="entry name" value="Lyase, Ornithine Decarboxylase, Chain A, domain 1"/>
    <property type="match status" value="1"/>
</dbReference>
<name>A0A1E5G5V3_9FIRM</name>
<dbReference type="InterPro" id="IPR002986">
    <property type="entry name" value="DAP_deCOOHase_LysA"/>
</dbReference>
<evidence type="ECO:0000256" key="6">
    <source>
        <dbReference type="ARBA" id="ARBA00023239"/>
    </source>
</evidence>
<protein>
    <recommendedName>
        <fullName evidence="11 12">Diaminopimelate decarboxylase</fullName>
        <shortName evidence="12">DAP decarboxylase</shortName>
        <shortName evidence="12">DAPDC</shortName>
        <ecNumber evidence="10 12">4.1.1.20</ecNumber>
    </recommendedName>
</protein>
<evidence type="ECO:0000256" key="5">
    <source>
        <dbReference type="ARBA" id="ARBA00023154"/>
    </source>
</evidence>
<dbReference type="PRINTS" id="PR01181">
    <property type="entry name" value="DAPDCRBXLASE"/>
</dbReference>
<feature type="binding site" evidence="12">
    <location>
        <position position="334"/>
    </location>
    <ligand>
        <name>substrate</name>
    </ligand>
</feature>
<dbReference type="OrthoDB" id="9802241at2"/>
<feature type="binding site" evidence="12">
    <location>
        <position position="330"/>
    </location>
    <ligand>
        <name>substrate</name>
    </ligand>
</feature>
<evidence type="ECO:0000313" key="17">
    <source>
        <dbReference type="Proteomes" id="UP000094296"/>
    </source>
</evidence>
<comment type="pathway">
    <text evidence="8 12 14">Amino-acid biosynthesis; L-lysine biosynthesis via DAP pathway; L-lysine from DL-2,6-diaminopimelate: step 1/1.</text>
</comment>
<evidence type="ECO:0000256" key="14">
    <source>
        <dbReference type="RuleBase" id="RU003738"/>
    </source>
</evidence>
<dbReference type="Gene3D" id="3.20.20.10">
    <property type="entry name" value="Alanine racemase"/>
    <property type="match status" value="1"/>
</dbReference>
<feature type="domain" description="Orn/DAP/Arg decarboxylase 2 N-terminal" evidence="15">
    <location>
        <begin position="42"/>
        <end position="296"/>
    </location>
</feature>
<evidence type="ECO:0000256" key="8">
    <source>
        <dbReference type="ARBA" id="ARBA00060643"/>
    </source>
</evidence>
<evidence type="ECO:0000313" key="16">
    <source>
        <dbReference type="EMBL" id="OEF98489.1"/>
    </source>
</evidence>
<dbReference type="InterPro" id="IPR022644">
    <property type="entry name" value="De-COase2_N"/>
</dbReference>
<accession>A0A1E5G5V3</accession>
<dbReference type="HAMAP" id="MF_02120">
    <property type="entry name" value="LysA"/>
    <property type="match status" value="1"/>
</dbReference>
<comment type="similarity">
    <text evidence="9 12">Belongs to the Orn/Lys/Arg decarboxylase class-II family. LysA subfamily.</text>
</comment>
<dbReference type="FunFam" id="2.40.37.10:FF:000003">
    <property type="entry name" value="Diaminopimelate decarboxylase"/>
    <property type="match status" value="1"/>
</dbReference>
<dbReference type="GO" id="GO:0030170">
    <property type="term" value="F:pyridoxal phosphate binding"/>
    <property type="evidence" value="ECO:0007669"/>
    <property type="project" value="UniProtKB-UniRule"/>
</dbReference>
<gene>
    <name evidence="12" type="primary">lysA</name>
    <name evidence="16" type="ORF">BHF68_02105</name>
</gene>
<dbReference type="PROSITE" id="PS00879">
    <property type="entry name" value="ODR_DC_2_2"/>
    <property type="match status" value="1"/>
</dbReference>
<proteinExistence type="inferred from homology"/>
<comment type="function">
    <text evidence="12">Specifically catalyzes the decarboxylation of meso-diaminopimelate (meso-DAP) to L-lysine.</text>
</comment>
<comment type="subunit">
    <text evidence="12">Homodimer.</text>
</comment>
<feature type="binding site" evidence="12">
    <location>
        <position position="362"/>
    </location>
    <ligand>
        <name>substrate</name>
    </ligand>
</feature>
<feature type="binding site" evidence="12">
    <location>
        <position position="390"/>
    </location>
    <ligand>
        <name>pyridoxal 5'-phosphate</name>
        <dbReference type="ChEBI" id="CHEBI:597326"/>
    </ligand>
</feature>
<organism evidence="16 17">
    <name type="scientific">Desulfuribacillus alkaliarsenatis</name>
    <dbReference type="NCBI Taxonomy" id="766136"/>
    <lineage>
        <taxon>Bacteria</taxon>
        <taxon>Bacillati</taxon>
        <taxon>Bacillota</taxon>
        <taxon>Desulfuribacillia</taxon>
        <taxon>Desulfuribacillales</taxon>
        <taxon>Desulfuribacillaceae</taxon>
        <taxon>Desulfuribacillus</taxon>
    </lineage>
</organism>
<dbReference type="InterPro" id="IPR029066">
    <property type="entry name" value="PLP-binding_barrel"/>
</dbReference>
<feature type="binding site" evidence="12">
    <location>
        <begin position="290"/>
        <end position="293"/>
    </location>
    <ligand>
        <name>pyridoxal 5'-phosphate</name>
        <dbReference type="ChEBI" id="CHEBI:597326"/>
    </ligand>
</feature>
<dbReference type="NCBIfam" id="TIGR01048">
    <property type="entry name" value="lysA"/>
    <property type="match status" value="1"/>
</dbReference>
<evidence type="ECO:0000256" key="1">
    <source>
        <dbReference type="ARBA" id="ARBA00001933"/>
    </source>
</evidence>
<sequence length="437" mass="48396">MYLHGTSKINDKGHLEIGGCDTVELAREFGTPLYVFDEALIRQQIQKYHEAFQKSGLKYQVAYASKAFSTVAMYKLANQEKMSLEVVSEGELHTAVKADFPRERIHFHGNNKTVSEINYGLDENIGCFVVDNYCELELLNKLAADKGKTAKILMRITPGVEAHTHEYIQTGQADSKFGFDLNNGQARTGVEKVQELNNIELLGFHAHIGSQIFDVKGFQMAADKMVNWFAQVKKDFGMPLQVLNLGGGFGIRYHKEDTPLPVGDYIAALSETIQAESKKLGLDAPEIWVEPGRSIVGEAGTTLYTIGTYKDIPGIRRYIAVDGGMTDNLRPAMYKAKYEAMVANKANETKLETVSVAGKCCESGDMLIWDVDLPAVNPGDILAVSSTGAYGYSMANNYNRIPRAAVVFVQNGQADLVVERESLNDIIKNDRIPERFL</sequence>
<comment type="cofactor">
    <cofactor evidence="1 12 13 14">
        <name>pyridoxal 5'-phosphate</name>
        <dbReference type="ChEBI" id="CHEBI:597326"/>
    </cofactor>
</comment>
<keyword evidence="6 12" id="KW-0456">Lyase</keyword>
<evidence type="ECO:0000256" key="11">
    <source>
        <dbReference type="ARBA" id="ARBA00074972"/>
    </source>
</evidence>
<dbReference type="PANTHER" id="PTHR43727:SF2">
    <property type="entry name" value="GROUP IV DECARBOXYLASE"/>
    <property type="match status" value="1"/>
</dbReference>
<dbReference type="GO" id="GO:0009089">
    <property type="term" value="P:lysine biosynthetic process via diaminopimelate"/>
    <property type="evidence" value="ECO:0007669"/>
    <property type="project" value="UniProtKB-UniRule"/>
</dbReference>
<evidence type="ECO:0000256" key="4">
    <source>
        <dbReference type="ARBA" id="ARBA00022898"/>
    </source>
</evidence>
<dbReference type="InterPro" id="IPR009006">
    <property type="entry name" value="Ala_racemase/Decarboxylase_C"/>
</dbReference>
<comment type="catalytic activity">
    <reaction evidence="7 12 14">
        <text>meso-2,6-diaminopimelate + H(+) = L-lysine + CO2</text>
        <dbReference type="Rhea" id="RHEA:15101"/>
        <dbReference type="ChEBI" id="CHEBI:15378"/>
        <dbReference type="ChEBI" id="CHEBI:16526"/>
        <dbReference type="ChEBI" id="CHEBI:32551"/>
        <dbReference type="ChEBI" id="CHEBI:57791"/>
        <dbReference type="EC" id="4.1.1.20"/>
    </reaction>
</comment>